<evidence type="ECO:0000256" key="3">
    <source>
        <dbReference type="ARBA" id="ARBA00022801"/>
    </source>
</evidence>
<comment type="subcellular location">
    <subcellularLocation>
        <location evidence="9">Cytoplasm</location>
    </subcellularLocation>
    <text evidence="9">The SRP-RNC complex is targeted to the cytoplasmic membrane.</text>
</comment>
<accession>A0A4R0XK01</accession>
<dbReference type="GO" id="GO:0003924">
    <property type="term" value="F:GTPase activity"/>
    <property type="evidence" value="ECO:0007669"/>
    <property type="project" value="UniProtKB-UniRule"/>
</dbReference>
<feature type="binding site" evidence="9">
    <location>
        <begin position="190"/>
        <end position="194"/>
    </location>
    <ligand>
        <name>GTP</name>
        <dbReference type="ChEBI" id="CHEBI:37565"/>
    </ligand>
</feature>
<feature type="binding site" evidence="9">
    <location>
        <begin position="248"/>
        <end position="251"/>
    </location>
    <ligand>
        <name>GTP</name>
        <dbReference type="ChEBI" id="CHEBI:37565"/>
    </ligand>
</feature>
<keyword evidence="2 9" id="KW-0547">Nucleotide-binding</keyword>
<dbReference type="InterPro" id="IPR004780">
    <property type="entry name" value="SRP"/>
</dbReference>
<keyword evidence="3 9" id="KW-0378">Hydrolase</keyword>
<dbReference type="RefSeq" id="WP_131613510.1">
    <property type="nucleotide sequence ID" value="NZ_PSZP01000017.1"/>
</dbReference>
<evidence type="ECO:0000256" key="8">
    <source>
        <dbReference type="ARBA" id="ARBA00048027"/>
    </source>
</evidence>
<evidence type="ECO:0000259" key="10">
    <source>
        <dbReference type="PROSITE" id="PS00300"/>
    </source>
</evidence>
<evidence type="ECO:0000256" key="7">
    <source>
        <dbReference type="ARBA" id="ARBA00023274"/>
    </source>
</evidence>
<dbReference type="AlphaFoldDB" id="A0A4R0XK01"/>
<dbReference type="GO" id="GO:0006614">
    <property type="term" value="P:SRP-dependent cotranslational protein targeting to membrane"/>
    <property type="evidence" value="ECO:0007669"/>
    <property type="project" value="InterPro"/>
</dbReference>
<dbReference type="InterPro" id="IPR003593">
    <property type="entry name" value="AAA+_ATPase"/>
</dbReference>
<keyword evidence="4 9" id="KW-0694">RNA-binding</keyword>
<dbReference type="HAMAP" id="MF_00306">
    <property type="entry name" value="SRP54"/>
    <property type="match status" value="1"/>
</dbReference>
<evidence type="ECO:0000256" key="5">
    <source>
        <dbReference type="ARBA" id="ARBA00023134"/>
    </source>
</evidence>
<feature type="domain" description="SRP54-type proteins GTP-binding" evidence="10">
    <location>
        <begin position="269"/>
        <end position="282"/>
    </location>
</feature>
<name>A0A4R0XK01_9MOLU</name>
<keyword evidence="5 9" id="KW-0342">GTP-binding</keyword>
<evidence type="ECO:0000256" key="1">
    <source>
        <dbReference type="ARBA" id="ARBA00005450"/>
    </source>
</evidence>
<dbReference type="Gene3D" id="1.10.260.30">
    <property type="entry name" value="Signal recognition particle, SRP54 subunit, M-domain"/>
    <property type="match status" value="1"/>
</dbReference>
<keyword evidence="9" id="KW-0963">Cytoplasm</keyword>
<dbReference type="InterPro" id="IPR013822">
    <property type="entry name" value="Signal_recog_particl_SRP54_hlx"/>
</dbReference>
<dbReference type="InterPro" id="IPR004125">
    <property type="entry name" value="Signal_recog_particle_SRP54_M"/>
</dbReference>
<reference evidence="11 12" key="1">
    <citation type="submission" date="2018-02" db="EMBL/GenBank/DDBJ databases">
        <title>Mycoplasma marinum and Mycoplasma todarodis sp. nov., moderately halophilic and psychrotolerant mycoplasmas isolated from cephalopods.</title>
        <authorList>
            <person name="Viver T."/>
        </authorList>
    </citation>
    <scope>NUCLEOTIDE SEQUENCE [LARGE SCALE GENOMIC DNA]</scope>
    <source>
        <strain evidence="11 12">5H</strain>
    </source>
</reference>
<dbReference type="Gene3D" id="3.40.50.300">
    <property type="entry name" value="P-loop containing nucleotide triphosphate hydrolases"/>
    <property type="match status" value="1"/>
</dbReference>
<keyword evidence="12" id="KW-1185">Reference proteome</keyword>
<evidence type="ECO:0000313" key="12">
    <source>
        <dbReference type="Proteomes" id="UP000291072"/>
    </source>
</evidence>
<sequence length="449" mass="49606">MLNILGNRLQKSMKKMQAKTSLKEEDILEVTREIKMALLEADVNLLVVKQFVKSVKKKALSETVLAQLNPGQNVVKIVKDELTDILGGTSKEVKLKGNLPIIMMVGLQGSGKTTTTGKLVNHFKKKKASKNPLLVAGDVYRPAAVEQLKTLGKQLGVTVFEKGTSAKPQDIVEEAMAFAKENEHDLIIIDTAGRLSIDEALMEELVDIKKIAKPQEIFYVADALSGQDIINVASTFHERLSLTGSIITKLDSDARGGAALSITKMLNLPIVFIGTSEKMSGLDQFHPDRMAERILGMGDVLSLIEKAQDVLDEDKSTRMANRMANGHFDLDDLLEQLQQMKKLGKLGSILKMIPGAQNISKDKIEAADRKQKLFEILISSMTKKERKNPKLLKNAKRKQRIIAGSGRTAQEYNSLVNEFERMAKQMKQMAKAMKDGTFNPGMMRGMGGM</sequence>
<dbReference type="GO" id="GO:0005525">
    <property type="term" value="F:GTP binding"/>
    <property type="evidence" value="ECO:0007669"/>
    <property type="project" value="UniProtKB-UniRule"/>
</dbReference>
<evidence type="ECO:0000256" key="9">
    <source>
        <dbReference type="HAMAP-Rule" id="MF_00306"/>
    </source>
</evidence>
<comment type="catalytic activity">
    <reaction evidence="8 9">
        <text>GTP + H2O = GDP + phosphate + H(+)</text>
        <dbReference type="Rhea" id="RHEA:19669"/>
        <dbReference type="ChEBI" id="CHEBI:15377"/>
        <dbReference type="ChEBI" id="CHEBI:15378"/>
        <dbReference type="ChEBI" id="CHEBI:37565"/>
        <dbReference type="ChEBI" id="CHEBI:43474"/>
        <dbReference type="ChEBI" id="CHEBI:58189"/>
        <dbReference type="EC" id="3.6.5.4"/>
    </reaction>
</comment>
<evidence type="ECO:0000256" key="6">
    <source>
        <dbReference type="ARBA" id="ARBA00023135"/>
    </source>
</evidence>
<comment type="subunit">
    <text evidence="9">Part of the signal recognition particle protein translocation system, which is composed of SRP and FtsY.</text>
</comment>
<feature type="binding site" evidence="9">
    <location>
        <begin position="106"/>
        <end position="113"/>
    </location>
    <ligand>
        <name>GTP</name>
        <dbReference type="ChEBI" id="CHEBI:37565"/>
    </ligand>
</feature>
<dbReference type="InterPro" id="IPR036891">
    <property type="entry name" value="Signal_recog_part_SRP54_M_sf"/>
</dbReference>
<dbReference type="Gene3D" id="1.20.120.140">
    <property type="entry name" value="Signal recognition particle SRP54, nucleotide-binding domain"/>
    <property type="match status" value="1"/>
</dbReference>
<dbReference type="EC" id="3.6.5.4" evidence="9"/>
<dbReference type="SMART" id="SM00962">
    <property type="entry name" value="SRP54"/>
    <property type="match status" value="1"/>
</dbReference>
<dbReference type="NCBIfam" id="TIGR00959">
    <property type="entry name" value="ffh"/>
    <property type="match status" value="1"/>
</dbReference>
<dbReference type="SUPFAM" id="SSF47446">
    <property type="entry name" value="Signal peptide-binding domain"/>
    <property type="match status" value="1"/>
</dbReference>
<dbReference type="Pfam" id="PF00448">
    <property type="entry name" value="SRP54"/>
    <property type="match status" value="1"/>
</dbReference>
<comment type="caution">
    <text evidence="11">The sequence shown here is derived from an EMBL/GenBank/DDBJ whole genome shotgun (WGS) entry which is preliminary data.</text>
</comment>
<evidence type="ECO:0000256" key="2">
    <source>
        <dbReference type="ARBA" id="ARBA00022741"/>
    </source>
</evidence>
<keyword evidence="6 9" id="KW-0733">Signal recognition particle</keyword>
<dbReference type="GO" id="GO:0048500">
    <property type="term" value="C:signal recognition particle"/>
    <property type="evidence" value="ECO:0007669"/>
    <property type="project" value="UniProtKB-UniRule"/>
</dbReference>
<dbReference type="CDD" id="cd18539">
    <property type="entry name" value="SRP_G"/>
    <property type="match status" value="1"/>
</dbReference>
<dbReference type="OrthoDB" id="9804720at2"/>
<dbReference type="SUPFAM" id="SSF52540">
    <property type="entry name" value="P-loop containing nucleoside triphosphate hydrolases"/>
    <property type="match status" value="1"/>
</dbReference>
<dbReference type="EMBL" id="PSZP01000017">
    <property type="protein sequence ID" value="TCG10963.1"/>
    <property type="molecule type" value="Genomic_DNA"/>
</dbReference>
<gene>
    <name evidence="9" type="primary">ffh</name>
    <name evidence="11" type="ORF">C4B25_02635</name>
</gene>
<proteinExistence type="inferred from homology"/>
<comment type="domain">
    <text evidence="9">Composed of three domains: the N-terminal N domain, which is responsible for interactions with the ribosome, the central G domain, which binds GTP, and the C-terminal M domain, which binds the RNA and the signal sequence of the RNC.</text>
</comment>
<protein>
    <recommendedName>
        <fullName evidence="9">Signal recognition particle protein</fullName>
        <ecNumber evidence="9">3.6.5.4</ecNumber>
    </recommendedName>
    <alternativeName>
        <fullName evidence="9">Fifty-four homolog</fullName>
    </alternativeName>
</protein>
<keyword evidence="7 9" id="KW-0687">Ribonucleoprotein</keyword>
<dbReference type="PANTHER" id="PTHR11564">
    <property type="entry name" value="SIGNAL RECOGNITION PARTICLE 54K PROTEIN SRP54"/>
    <property type="match status" value="1"/>
</dbReference>
<dbReference type="InterPro" id="IPR027417">
    <property type="entry name" value="P-loop_NTPase"/>
</dbReference>
<dbReference type="Pfam" id="PF02881">
    <property type="entry name" value="SRP54_N"/>
    <property type="match status" value="1"/>
</dbReference>
<comment type="function">
    <text evidence="9">Involved in targeting and insertion of nascent membrane proteins into the cytoplasmic membrane. Binds to the hydrophobic signal sequence of the ribosome-nascent chain (RNC) as it emerges from the ribosomes. The SRP-RNC complex is then targeted to the cytoplasmic membrane where it interacts with the SRP receptor FtsY.</text>
</comment>
<evidence type="ECO:0000313" key="11">
    <source>
        <dbReference type="EMBL" id="TCG10963.1"/>
    </source>
</evidence>
<dbReference type="GO" id="GO:0008312">
    <property type="term" value="F:7S RNA binding"/>
    <property type="evidence" value="ECO:0007669"/>
    <property type="project" value="InterPro"/>
</dbReference>
<dbReference type="SMART" id="SM00963">
    <property type="entry name" value="SRP54_N"/>
    <property type="match status" value="1"/>
</dbReference>
<dbReference type="SMART" id="SM00382">
    <property type="entry name" value="AAA"/>
    <property type="match status" value="1"/>
</dbReference>
<dbReference type="Pfam" id="PF02978">
    <property type="entry name" value="SRP_SPB"/>
    <property type="match status" value="1"/>
</dbReference>
<dbReference type="PANTHER" id="PTHR11564:SF5">
    <property type="entry name" value="SIGNAL RECOGNITION PARTICLE SUBUNIT SRP54"/>
    <property type="match status" value="1"/>
</dbReference>
<organism evidence="11 12">
    <name type="scientific">Mycoplasma todarodis</name>
    <dbReference type="NCBI Taxonomy" id="1937191"/>
    <lineage>
        <taxon>Bacteria</taxon>
        <taxon>Bacillati</taxon>
        <taxon>Mycoplasmatota</taxon>
        <taxon>Mollicutes</taxon>
        <taxon>Mycoplasmataceae</taxon>
        <taxon>Mycoplasma</taxon>
    </lineage>
</organism>
<dbReference type="Proteomes" id="UP000291072">
    <property type="component" value="Unassembled WGS sequence"/>
</dbReference>
<dbReference type="InterPro" id="IPR000897">
    <property type="entry name" value="SRP54_GTPase_dom"/>
</dbReference>
<dbReference type="InterPro" id="IPR042101">
    <property type="entry name" value="SRP54_N_sf"/>
</dbReference>
<dbReference type="InterPro" id="IPR022941">
    <property type="entry name" value="SRP54"/>
</dbReference>
<dbReference type="PROSITE" id="PS00300">
    <property type="entry name" value="SRP54"/>
    <property type="match status" value="1"/>
</dbReference>
<evidence type="ECO:0000256" key="4">
    <source>
        <dbReference type="ARBA" id="ARBA00022884"/>
    </source>
</evidence>
<comment type="similarity">
    <text evidence="1 9">Belongs to the GTP-binding SRP family. SRP54 subfamily.</text>
</comment>